<dbReference type="GO" id="GO:0006508">
    <property type="term" value="P:proteolysis"/>
    <property type="evidence" value="ECO:0007669"/>
    <property type="project" value="UniProtKB-KW"/>
</dbReference>
<evidence type="ECO:0000256" key="6">
    <source>
        <dbReference type="ARBA" id="ARBA00022833"/>
    </source>
</evidence>
<evidence type="ECO:0000256" key="10">
    <source>
        <dbReference type="SAM" id="SignalP"/>
    </source>
</evidence>
<sequence length="934" mass="105699">MNPILSLAPIAAIVISLPAFAAETAYLRGKLPNGLNYHILQAPEAGKRLELRLQVQAGANDEVEGEKGAAHMLEHLAFKSSPQFPNGIAETLSKKGWQMGRHFNAQTSHRYTRYMLTPPRGRNQIDEALIVMRQFVQQRQFQAADWQHEQKIIQGEIRTLQNLQERMAQQRTASLKNGSREARYRPIGDEHAINTMQVGTLSAFHKKWYAPNNADLVIISSLAPKQVQEKIEKHFGDLPSRNLPNRRKEDYEPKLRHGWHIDRLQDQDNTESELNLIFRFPNETAQAYTPQGEYERLLDNFAAFVINQRLQKQTLPPSMQKLVLRSGNLGQSTGFLGFFSQTTPDGHNEALRTLLHIRQNILAEPATDEETAVYRRQVSNLLRLNQNKPNLSGKPDELLTQTQETIFDNKPLRTPAEHTAAVRPALYKINSKQVNQRIRQLLSADDKLIQAQAPGMGSIDLPDIAKLPMLAENPSAQLNAGTPKPAKTRTPAKKMQAPATASPSVQTASDNPFAIAAPAGKITGGQYDAAAKTEIISLSNGDTAVVLQNPSAGNKTYLKIISQTGYLQNNVVPWQAHLAGEIIWKTPPQGLSETQFSNWKSKHQIKLNYEIMPYHQVFNGNAPNTSFENLLRLYRAYQNPAAVNEKWQSHLKTEAARRPVFRNSVPGKQESAEFNLRYGRSEYDEPSGNQIAALGGDQLLQQWRLLNRTPVAYYIVSNESPQKIKTLIERQLAGIPRTPALNTRLHPTTGSTVQRMPIGDSKHTDVSAWSWLPFYNWTPETSEQIPLLANLANARLKNELRGRLQGTYSLKFTTKPDPEHNLVENQLYFNAEPQRAQELWQAAQRILQSMPEDISRNEAANLQQLFIEQEALRQKNPEVWLERLALSHQKYGDVRYIRALPELKYSIIQTRLRQTAKLLWSEPNARILLIDPKH</sequence>
<evidence type="ECO:0000256" key="8">
    <source>
        <dbReference type="RuleBase" id="RU004447"/>
    </source>
</evidence>
<evidence type="ECO:0000313" key="13">
    <source>
        <dbReference type="EMBL" id="VEF01790.1"/>
    </source>
</evidence>
<dbReference type="PANTHER" id="PTHR43690">
    <property type="entry name" value="NARDILYSIN"/>
    <property type="match status" value="1"/>
</dbReference>
<evidence type="ECO:0000256" key="2">
    <source>
        <dbReference type="ARBA" id="ARBA00007261"/>
    </source>
</evidence>
<dbReference type="KEGG" id="nci:NCTC10296_01462"/>
<dbReference type="EMBL" id="LR134313">
    <property type="protein sequence ID" value="VEF01790.1"/>
    <property type="molecule type" value="Genomic_DNA"/>
</dbReference>
<reference evidence="13 14" key="1">
    <citation type="submission" date="2018-12" db="EMBL/GenBank/DDBJ databases">
        <authorList>
            <consortium name="Pathogen Informatics"/>
        </authorList>
    </citation>
    <scope>NUCLEOTIDE SEQUENCE [LARGE SCALE GENOMIC DNA]</scope>
    <source>
        <strain evidence="13 14">NCTC10296</strain>
    </source>
</reference>
<feature type="region of interest" description="Disordered" evidence="9">
    <location>
        <begin position="474"/>
        <end position="507"/>
    </location>
</feature>
<feature type="compositionally biased region" description="Polar residues" evidence="9">
    <location>
        <begin position="745"/>
        <end position="754"/>
    </location>
</feature>
<keyword evidence="7" id="KW-0482">Metalloprotease</keyword>
<dbReference type="Pfam" id="PF00675">
    <property type="entry name" value="Peptidase_M16"/>
    <property type="match status" value="1"/>
</dbReference>
<feature type="domain" description="Peptidase M16 C-terminal" evidence="12">
    <location>
        <begin position="200"/>
        <end position="377"/>
    </location>
</feature>
<evidence type="ECO:0000256" key="7">
    <source>
        <dbReference type="ARBA" id="ARBA00023049"/>
    </source>
</evidence>
<dbReference type="InterPro" id="IPR050626">
    <property type="entry name" value="Peptidase_M16"/>
</dbReference>
<evidence type="ECO:0000256" key="1">
    <source>
        <dbReference type="ARBA" id="ARBA00001947"/>
    </source>
</evidence>
<proteinExistence type="inferred from homology"/>
<comment type="cofactor">
    <cofactor evidence="1">
        <name>Zn(2+)</name>
        <dbReference type="ChEBI" id="CHEBI:29105"/>
    </cofactor>
</comment>
<gene>
    <name evidence="13" type="ORF">NCTC10296_01462</name>
</gene>
<evidence type="ECO:0000256" key="5">
    <source>
        <dbReference type="ARBA" id="ARBA00022801"/>
    </source>
</evidence>
<keyword evidence="14" id="KW-1185">Reference proteome</keyword>
<organism evidence="13 14">
    <name type="scientific">Neisseria canis</name>
    <dbReference type="NCBI Taxonomy" id="493"/>
    <lineage>
        <taxon>Bacteria</taxon>
        <taxon>Pseudomonadati</taxon>
        <taxon>Pseudomonadota</taxon>
        <taxon>Betaproteobacteria</taxon>
        <taxon>Neisseriales</taxon>
        <taxon>Neisseriaceae</taxon>
        <taxon>Neisseria</taxon>
    </lineage>
</organism>
<evidence type="ECO:0000259" key="11">
    <source>
        <dbReference type="Pfam" id="PF00675"/>
    </source>
</evidence>
<feature type="region of interest" description="Disordered" evidence="9">
    <location>
        <begin position="740"/>
        <end position="759"/>
    </location>
</feature>
<dbReference type="Pfam" id="PF05193">
    <property type="entry name" value="Peptidase_M16_C"/>
    <property type="match status" value="1"/>
</dbReference>
<dbReference type="PROSITE" id="PS00143">
    <property type="entry name" value="INSULINASE"/>
    <property type="match status" value="1"/>
</dbReference>
<keyword evidence="6" id="KW-0862">Zinc</keyword>
<dbReference type="STRING" id="493.BWD07_01395"/>
<dbReference type="AlphaFoldDB" id="A0A448D8T2"/>
<evidence type="ECO:0000256" key="3">
    <source>
        <dbReference type="ARBA" id="ARBA00022670"/>
    </source>
</evidence>
<keyword evidence="4" id="KW-0479">Metal-binding</keyword>
<dbReference type="GO" id="GO:0004222">
    <property type="term" value="F:metalloendopeptidase activity"/>
    <property type="evidence" value="ECO:0007669"/>
    <property type="project" value="InterPro"/>
</dbReference>
<evidence type="ECO:0000259" key="12">
    <source>
        <dbReference type="Pfam" id="PF05193"/>
    </source>
</evidence>
<feature type="domain" description="Peptidase M16 N-terminal" evidence="11">
    <location>
        <begin position="47"/>
        <end position="171"/>
    </location>
</feature>
<evidence type="ECO:0000256" key="9">
    <source>
        <dbReference type="SAM" id="MobiDB-lite"/>
    </source>
</evidence>
<dbReference type="GO" id="GO:0046872">
    <property type="term" value="F:metal ion binding"/>
    <property type="evidence" value="ECO:0007669"/>
    <property type="project" value="UniProtKB-KW"/>
</dbReference>
<keyword evidence="10" id="KW-0732">Signal</keyword>
<dbReference type="Proteomes" id="UP000279284">
    <property type="component" value="Chromosome"/>
</dbReference>
<dbReference type="InterPro" id="IPR007863">
    <property type="entry name" value="Peptidase_M16_C"/>
</dbReference>
<feature type="chain" id="PRO_5019405767" evidence="10">
    <location>
        <begin position="22"/>
        <end position="934"/>
    </location>
</feature>
<dbReference type="SUPFAM" id="SSF63411">
    <property type="entry name" value="LuxS/MPP-like metallohydrolase"/>
    <property type="match status" value="4"/>
</dbReference>
<comment type="similarity">
    <text evidence="2 8">Belongs to the peptidase M16 family.</text>
</comment>
<feature type="signal peptide" evidence="10">
    <location>
        <begin position="1"/>
        <end position="21"/>
    </location>
</feature>
<accession>A0A448D8T2</accession>
<dbReference type="PANTHER" id="PTHR43690:SF33">
    <property type="entry name" value="STROMAL PROCESSING PEPTIDASE, CHLOROPLASTIC"/>
    <property type="match status" value="1"/>
</dbReference>
<dbReference type="InterPro" id="IPR011249">
    <property type="entry name" value="Metalloenz_LuxS/M16"/>
</dbReference>
<dbReference type="Gene3D" id="3.30.830.10">
    <property type="entry name" value="Metalloenzyme, LuxS/M16 peptidase-like"/>
    <property type="match status" value="3"/>
</dbReference>
<dbReference type="InterPro" id="IPR001431">
    <property type="entry name" value="Pept_M16_Zn_BS"/>
</dbReference>
<keyword evidence="5" id="KW-0378">Hydrolase</keyword>
<keyword evidence="3 13" id="KW-0645">Protease</keyword>
<name>A0A448D8T2_9NEIS</name>
<evidence type="ECO:0000313" key="14">
    <source>
        <dbReference type="Proteomes" id="UP000279284"/>
    </source>
</evidence>
<dbReference type="InterPro" id="IPR011765">
    <property type="entry name" value="Pept_M16_N"/>
</dbReference>
<protein>
    <submittedName>
        <fullName evidence="13">Protease3</fullName>
    </submittedName>
</protein>
<evidence type="ECO:0000256" key="4">
    <source>
        <dbReference type="ARBA" id="ARBA00022723"/>
    </source>
</evidence>